<comment type="similarity">
    <text evidence="1">Belongs to the ETF beta-subunit/FixA family.</text>
</comment>
<dbReference type="InterPro" id="IPR014729">
    <property type="entry name" value="Rossmann-like_a/b/a_fold"/>
</dbReference>
<reference evidence="10 11" key="1">
    <citation type="submission" date="2013-08" db="EMBL/GenBank/DDBJ databases">
        <authorList>
            <person name="Stouthamer R."/>
            <person name="Nunney L."/>
        </authorList>
    </citation>
    <scope>NUCLEOTIDE SEQUENCE [LARGE SCALE GENOMIC DNA]</scope>
    <source>
        <strain evidence="11">ann-1</strain>
    </source>
</reference>
<evidence type="ECO:0000259" key="9">
    <source>
        <dbReference type="SMART" id="SM00893"/>
    </source>
</evidence>
<dbReference type="GO" id="GO:0009055">
    <property type="term" value="F:electron transfer activity"/>
    <property type="evidence" value="ECO:0007669"/>
    <property type="project" value="InterPro"/>
</dbReference>
<dbReference type="InterPro" id="IPR012255">
    <property type="entry name" value="ETF_b"/>
</dbReference>
<dbReference type="PATRIC" id="fig|155920.8.peg.497"/>
<organism evidence="10 11">
    <name type="scientific">Xylella fastidiosa subsp. sandyi Ann-1</name>
    <dbReference type="NCBI Taxonomy" id="155920"/>
    <lineage>
        <taxon>Bacteria</taxon>
        <taxon>Pseudomonadati</taxon>
        <taxon>Pseudomonadota</taxon>
        <taxon>Gammaproteobacteria</taxon>
        <taxon>Lysobacterales</taxon>
        <taxon>Lysobacteraceae</taxon>
        <taxon>Xylella</taxon>
    </lineage>
</organism>
<feature type="domain" description="Electron transfer flavoprotein alpha/beta-subunit N-terminal" evidence="9">
    <location>
        <begin position="23"/>
        <end position="211"/>
    </location>
</feature>
<evidence type="ECO:0000256" key="4">
    <source>
        <dbReference type="ARBA" id="ARBA00022448"/>
    </source>
</evidence>
<dbReference type="SMART" id="SM00893">
    <property type="entry name" value="ETF"/>
    <property type="match status" value="1"/>
</dbReference>
<comment type="function">
    <text evidence="6">The electron transfer flavoprotein serves as a specific electron acceptor for other dehydrogenases. It transfers the electrons to the main respiratory chain via ETF-ubiquinone oxidoreductase (ETF dehydrogenase).</text>
</comment>
<dbReference type="Proteomes" id="UP000027215">
    <property type="component" value="Chromosome"/>
</dbReference>
<accession>A0A060H8X0</accession>
<sequence>MKILVAYKRVVDYNVRIQVKPDGSGVMTEGVKVSANPFDEIALEEALRLRDAGIASEVVIATLAPNDVTAHLRNGLAMGANRAIHIVTHTTVQPLTAARALLKLVEKEQPALVILGKQAIDDDANQTGQMLATLWGRPQATFASKVTIANGKATVTREVDAGLETLHIDLPAVITADLRLNAPRFIKLPDIMKAKSKPLETIAFADLGVTAQDSLQTTHYAPPKKRNQGVMVKNVTELVTLLKNQGALS</sequence>
<evidence type="ECO:0000256" key="3">
    <source>
        <dbReference type="ARBA" id="ARBA00016797"/>
    </source>
</evidence>
<dbReference type="CDD" id="cd01714">
    <property type="entry name" value="ETF_beta"/>
    <property type="match status" value="1"/>
</dbReference>
<dbReference type="HOGENOM" id="CLU_060196_0_0_6"/>
<dbReference type="PANTHER" id="PTHR21294:SF8">
    <property type="entry name" value="ELECTRON TRANSFER FLAVOPROTEIN SUBUNIT BETA"/>
    <property type="match status" value="1"/>
</dbReference>
<evidence type="ECO:0000256" key="8">
    <source>
        <dbReference type="ARBA" id="ARBA00049933"/>
    </source>
</evidence>
<dbReference type="PANTHER" id="PTHR21294">
    <property type="entry name" value="ELECTRON TRANSFER FLAVOPROTEIN BETA-SUBUNIT"/>
    <property type="match status" value="1"/>
</dbReference>
<dbReference type="EMBL" id="CP006696">
    <property type="protein sequence ID" value="AIC09362.1"/>
    <property type="molecule type" value="Genomic_DNA"/>
</dbReference>
<evidence type="ECO:0000313" key="10">
    <source>
        <dbReference type="EMBL" id="AIC09362.1"/>
    </source>
</evidence>
<evidence type="ECO:0000256" key="5">
    <source>
        <dbReference type="ARBA" id="ARBA00022982"/>
    </source>
</evidence>
<evidence type="ECO:0000256" key="6">
    <source>
        <dbReference type="ARBA" id="ARBA00025649"/>
    </source>
</evidence>
<dbReference type="InterPro" id="IPR033948">
    <property type="entry name" value="ETF_beta_N"/>
</dbReference>
<comment type="cofactor">
    <cofactor evidence="8">
        <name>AMP</name>
        <dbReference type="ChEBI" id="CHEBI:456215"/>
    </cofactor>
</comment>
<proteinExistence type="inferred from homology"/>
<evidence type="ECO:0000313" key="11">
    <source>
        <dbReference type="Proteomes" id="UP000027215"/>
    </source>
</evidence>
<evidence type="ECO:0000256" key="2">
    <source>
        <dbReference type="ARBA" id="ARBA00011355"/>
    </source>
</evidence>
<name>A0A060H8X0_XYLFS</name>
<dbReference type="Pfam" id="PF01012">
    <property type="entry name" value="ETF"/>
    <property type="match status" value="1"/>
</dbReference>
<dbReference type="GO" id="GO:0046395">
    <property type="term" value="P:carboxylic acid catabolic process"/>
    <property type="evidence" value="ECO:0007669"/>
    <property type="project" value="UniProtKB-ARBA"/>
</dbReference>
<dbReference type="FunFam" id="3.40.50.620:FF:000011">
    <property type="entry name" value="Electron transfer flavoprotein subunit beta"/>
    <property type="match status" value="1"/>
</dbReference>
<comment type="subunit">
    <text evidence="2">Heterodimer of an alpha and a beta subunit.</text>
</comment>
<dbReference type="AlphaFoldDB" id="A0A060H8X0"/>
<keyword evidence="5" id="KW-0249">Electron transport</keyword>
<dbReference type="SUPFAM" id="SSF52402">
    <property type="entry name" value="Adenine nucleotide alpha hydrolases-like"/>
    <property type="match status" value="1"/>
</dbReference>
<dbReference type="Gene3D" id="3.40.50.620">
    <property type="entry name" value="HUPs"/>
    <property type="match status" value="1"/>
</dbReference>
<evidence type="ECO:0000256" key="1">
    <source>
        <dbReference type="ARBA" id="ARBA00007557"/>
    </source>
</evidence>
<gene>
    <name evidence="10" type="ORF">D934_02050</name>
</gene>
<dbReference type="RefSeq" id="WP_020851449.1">
    <property type="nucleotide sequence ID" value="NZ_CP006696.1"/>
</dbReference>
<dbReference type="KEGG" id="xfs:D934_02050"/>
<dbReference type="PIRSF" id="PIRSF000090">
    <property type="entry name" value="Beta-ETF"/>
    <property type="match status" value="1"/>
</dbReference>
<keyword evidence="4" id="KW-0813">Transport</keyword>
<evidence type="ECO:0000256" key="7">
    <source>
        <dbReference type="ARBA" id="ARBA00042002"/>
    </source>
</evidence>
<protein>
    <recommendedName>
        <fullName evidence="3">Electron transfer flavoprotein subunit beta</fullName>
    </recommendedName>
    <alternativeName>
        <fullName evidence="7">Electron transfer flavoprotein small subunit</fullName>
    </alternativeName>
</protein>
<dbReference type="InterPro" id="IPR014730">
    <property type="entry name" value="ETF_a/b_N"/>
</dbReference>